<protein>
    <recommendedName>
        <fullName evidence="8">MFS general substrate transporter</fullName>
    </recommendedName>
</protein>
<keyword evidence="2 5" id="KW-0812">Transmembrane</keyword>
<evidence type="ECO:0000256" key="2">
    <source>
        <dbReference type="ARBA" id="ARBA00022692"/>
    </source>
</evidence>
<evidence type="ECO:0000256" key="3">
    <source>
        <dbReference type="ARBA" id="ARBA00022989"/>
    </source>
</evidence>
<dbReference type="GO" id="GO:0022857">
    <property type="term" value="F:transmembrane transporter activity"/>
    <property type="evidence" value="ECO:0007669"/>
    <property type="project" value="InterPro"/>
</dbReference>
<feature type="transmembrane region" description="Helical" evidence="5">
    <location>
        <begin position="127"/>
        <end position="147"/>
    </location>
</feature>
<evidence type="ECO:0008006" key="8">
    <source>
        <dbReference type="Google" id="ProtNLM"/>
    </source>
</evidence>
<dbReference type="OrthoDB" id="3357846at2759"/>
<dbReference type="GO" id="GO:0005886">
    <property type="term" value="C:plasma membrane"/>
    <property type="evidence" value="ECO:0007669"/>
    <property type="project" value="TreeGrafter"/>
</dbReference>
<feature type="transmembrane region" description="Helical" evidence="5">
    <location>
        <begin position="255"/>
        <end position="274"/>
    </location>
</feature>
<feature type="transmembrane region" description="Helical" evidence="5">
    <location>
        <begin position="329"/>
        <end position="353"/>
    </location>
</feature>
<keyword evidence="7" id="KW-1185">Reference proteome</keyword>
<feature type="transmembrane region" description="Helical" evidence="5">
    <location>
        <begin position="176"/>
        <end position="194"/>
    </location>
</feature>
<dbReference type="VEuPathDB" id="FungiDB:BO97DRAFT_452875"/>
<dbReference type="STRING" id="1450537.A0A395IA30"/>
<keyword evidence="4 5" id="KW-0472">Membrane</keyword>
<gene>
    <name evidence="6" type="ORF">BO97DRAFT_452875</name>
</gene>
<dbReference type="SUPFAM" id="SSF103473">
    <property type="entry name" value="MFS general substrate transporter"/>
    <property type="match status" value="1"/>
</dbReference>
<feature type="transmembrane region" description="Helical" evidence="5">
    <location>
        <begin position="214"/>
        <end position="234"/>
    </location>
</feature>
<accession>A0A395IA30</accession>
<dbReference type="Gene3D" id="1.20.1250.20">
    <property type="entry name" value="MFS general substrate transporter like domains"/>
    <property type="match status" value="1"/>
</dbReference>
<evidence type="ECO:0000313" key="7">
    <source>
        <dbReference type="Proteomes" id="UP000248961"/>
    </source>
</evidence>
<evidence type="ECO:0000256" key="1">
    <source>
        <dbReference type="ARBA" id="ARBA00004141"/>
    </source>
</evidence>
<name>A0A395IA30_ASPHC</name>
<dbReference type="InterPro" id="IPR036259">
    <property type="entry name" value="MFS_trans_sf"/>
</dbReference>
<dbReference type="Pfam" id="PF07690">
    <property type="entry name" value="MFS_1"/>
    <property type="match status" value="1"/>
</dbReference>
<dbReference type="InterPro" id="IPR011701">
    <property type="entry name" value="MFS"/>
</dbReference>
<organism evidence="6 7">
    <name type="scientific">Aspergillus homomorphus (strain CBS 101889)</name>
    <dbReference type="NCBI Taxonomy" id="1450537"/>
    <lineage>
        <taxon>Eukaryota</taxon>
        <taxon>Fungi</taxon>
        <taxon>Dikarya</taxon>
        <taxon>Ascomycota</taxon>
        <taxon>Pezizomycotina</taxon>
        <taxon>Eurotiomycetes</taxon>
        <taxon>Eurotiomycetidae</taxon>
        <taxon>Eurotiales</taxon>
        <taxon>Aspergillaceae</taxon>
        <taxon>Aspergillus</taxon>
        <taxon>Aspergillus subgen. Circumdati</taxon>
    </lineage>
</organism>
<dbReference type="Proteomes" id="UP000248961">
    <property type="component" value="Unassembled WGS sequence"/>
</dbReference>
<dbReference type="RefSeq" id="XP_025556040.1">
    <property type="nucleotide sequence ID" value="XM_025699044.1"/>
</dbReference>
<dbReference type="PANTHER" id="PTHR23502">
    <property type="entry name" value="MAJOR FACILITATOR SUPERFAMILY"/>
    <property type="match status" value="1"/>
</dbReference>
<dbReference type="PANTHER" id="PTHR23502:SF156">
    <property type="entry name" value="TRANSPORTER, PUTATIVE (AFU_ORTHOLOGUE AFUA_5G00420)-RELATED"/>
    <property type="match status" value="1"/>
</dbReference>
<dbReference type="GeneID" id="37203333"/>
<feature type="transmembrane region" description="Helical" evidence="5">
    <location>
        <begin position="72"/>
        <end position="91"/>
    </location>
</feature>
<evidence type="ECO:0000256" key="4">
    <source>
        <dbReference type="ARBA" id="ARBA00023136"/>
    </source>
</evidence>
<evidence type="ECO:0000313" key="6">
    <source>
        <dbReference type="EMBL" id="RAL16886.1"/>
    </source>
</evidence>
<feature type="transmembrane region" description="Helical" evidence="5">
    <location>
        <begin position="103"/>
        <end position="121"/>
    </location>
</feature>
<sequence length="355" mass="39573">MNSEPLPAGFVLRDPLLDFDEHGHARHPQDWSIFRRTWATFLSRFNLVTISNSTFSEAQASIEHEFALSEEVTVLGTSLFLVGYLIGPLVFGPISERFGRKYSLVAGVAVSSAFSLMPAIGKRLETILIGGLLADFFESWNVEYLILQRAAKRYRNHGHPHIRSQLEVEGVSLSHLARAYLVRPWSILIFYLFYQSYPVAFGDICGWNPSLSSLSLIGIIAGLWGGTFAVVVFTQAYLRYQTGWRDNNFQPEIRLSLMIVGGCLVPAELFRYAWTSNPAIPWPSEGCAGVLIGLGMSIIFIQCFTYIIDCYPDKANRVIAANGAVRSMLGHLQFAWATSLVGFLRVILIPVSVLL</sequence>
<dbReference type="EMBL" id="KZ824268">
    <property type="protein sequence ID" value="RAL16886.1"/>
    <property type="molecule type" value="Genomic_DNA"/>
</dbReference>
<proteinExistence type="predicted"/>
<reference evidence="6 7" key="1">
    <citation type="submission" date="2018-02" db="EMBL/GenBank/DDBJ databases">
        <title>The genomes of Aspergillus section Nigri reveals drivers in fungal speciation.</title>
        <authorList>
            <consortium name="DOE Joint Genome Institute"/>
            <person name="Vesth T.C."/>
            <person name="Nybo J."/>
            <person name="Theobald S."/>
            <person name="Brandl J."/>
            <person name="Frisvad J.C."/>
            <person name="Nielsen K.F."/>
            <person name="Lyhne E.K."/>
            <person name="Kogle M.E."/>
            <person name="Kuo A."/>
            <person name="Riley R."/>
            <person name="Clum A."/>
            <person name="Nolan M."/>
            <person name="Lipzen A."/>
            <person name="Salamov A."/>
            <person name="Henrissat B."/>
            <person name="Wiebenga A."/>
            <person name="De vries R.P."/>
            <person name="Grigoriev I.V."/>
            <person name="Mortensen U.H."/>
            <person name="Andersen M.R."/>
            <person name="Baker S.E."/>
        </authorList>
    </citation>
    <scope>NUCLEOTIDE SEQUENCE [LARGE SCALE GENOMIC DNA]</scope>
    <source>
        <strain evidence="6 7">CBS 101889</strain>
    </source>
</reference>
<feature type="transmembrane region" description="Helical" evidence="5">
    <location>
        <begin position="286"/>
        <end position="308"/>
    </location>
</feature>
<evidence type="ECO:0000256" key="5">
    <source>
        <dbReference type="SAM" id="Phobius"/>
    </source>
</evidence>
<comment type="subcellular location">
    <subcellularLocation>
        <location evidence="1">Membrane</location>
        <topology evidence="1">Multi-pass membrane protein</topology>
    </subcellularLocation>
</comment>
<dbReference type="AlphaFoldDB" id="A0A395IA30"/>
<keyword evidence="3 5" id="KW-1133">Transmembrane helix</keyword>